<dbReference type="SUPFAM" id="SSF82171">
    <property type="entry name" value="DPP6 N-terminal domain-like"/>
    <property type="match status" value="1"/>
</dbReference>
<name>X1JMB1_9ZZZZ</name>
<feature type="non-terminal residue" evidence="1">
    <location>
        <position position="240"/>
    </location>
</feature>
<feature type="non-terminal residue" evidence="1">
    <location>
        <position position="1"/>
    </location>
</feature>
<dbReference type="Pfam" id="PF07676">
    <property type="entry name" value="PD40"/>
    <property type="match status" value="1"/>
</dbReference>
<evidence type="ECO:0000313" key="1">
    <source>
        <dbReference type="EMBL" id="GAH79399.1"/>
    </source>
</evidence>
<comment type="caution">
    <text evidence="1">The sequence shown here is derived from an EMBL/GenBank/DDBJ whole genome shotgun (WGS) entry which is preliminary data.</text>
</comment>
<accession>X1JMB1</accession>
<dbReference type="Gene3D" id="2.120.10.30">
    <property type="entry name" value="TolB, C-terminal domain"/>
    <property type="match status" value="1"/>
</dbReference>
<dbReference type="InterPro" id="IPR011659">
    <property type="entry name" value="WD40"/>
</dbReference>
<protein>
    <submittedName>
        <fullName evidence="1">Uncharacterized protein</fullName>
    </submittedName>
</protein>
<sequence length="240" mass="26595">AKESTNLKTYKAKMLKDVNKSAGMSEVTIEGFNYHIGHPTLNSQETAIYFISDAPGGAGGMDIYTSHLVDNKWTSPKSLGEVINTNGDEMHPFIFNDSILYFASDGHGGYGGLDLYSVNLKDTLGTVVNLGNQINTAFDDYSLFLTPEGQTGYFSSNRPGEAGKPSSAEATAGKEDIYKLDILHFKMKYTGYRYRRRSSMEDDKVNLWLSNGGEYNITANSSGDYEFDFQPSENYKIIIQ</sequence>
<reference evidence="1" key="1">
    <citation type="journal article" date="2014" name="Front. Microbiol.">
        <title>High frequency of phylogenetically diverse reductive dehalogenase-homologous genes in deep subseafloor sedimentary metagenomes.</title>
        <authorList>
            <person name="Kawai M."/>
            <person name="Futagami T."/>
            <person name="Toyoda A."/>
            <person name="Takaki Y."/>
            <person name="Nishi S."/>
            <person name="Hori S."/>
            <person name="Arai W."/>
            <person name="Tsubouchi T."/>
            <person name="Morono Y."/>
            <person name="Uchiyama I."/>
            <person name="Ito T."/>
            <person name="Fujiyama A."/>
            <person name="Inagaki F."/>
            <person name="Takami H."/>
        </authorList>
    </citation>
    <scope>NUCLEOTIDE SEQUENCE</scope>
    <source>
        <strain evidence="1">Expedition CK06-06</strain>
    </source>
</reference>
<dbReference type="EMBL" id="BARU01039283">
    <property type="protein sequence ID" value="GAH79399.1"/>
    <property type="molecule type" value="Genomic_DNA"/>
</dbReference>
<gene>
    <name evidence="1" type="ORF">S03H2_60908</name>
</gene>
<proteinExistence type="predicted"/>
<dbReference type="AlphaFoldDB" id="X1JMB1"/>
<organism evidence="1">
    <name type="scientific">marine sediment metagenome</name>
    <dbReference type="NCBI Taxonomy" id="412755"/>
    <lineage>
        <taxon>unclassified sequences</taxon>
        <taxon>metagenomes</taxon>
        <taxon>ecological metagenomes</taxon>
    </lineage>
</organism>
<dbReference type="InterPro" id="IPR011042">
    <property type="entry name" value="6-blade_b-propeller_TolB-like"/>
</dbReference>